<dbReference type="AlphaFoldDB" id="A0AAP2G568"/>
<keyword evidence="1" id="KW-0812">Transmembrane</keyword>
<reference evidence="2 3" key="1">
    <citation type="submission" date="2021-05" db="EMBL/GenBank/DDBJ databases">
        <authorList>
            <person name="Zhang Z.D."/>
            <person name="Osman G."/>
        </authorList>
    </citation>
    <scope>NUCLEOTIDE SEQUENCE [LARGE SCALE GENOMIC DNA]</scope>
    <source>
        <strain evidence="2 3">KCTC 32217</strain>
    </source>
</reference>
<dbReference type="InterPro" id="IPR032820">
    <property type="entry name" value="ATPase_put"/>
</dbReference>
<feature type="transmembrane region" description="Helical" evidence="1">
    <location>
        <begin position="50"/>
        <end position="71"/>
    </location>
</feature>
<comment type="caution">
    <text evidence="2">The sequence shown here is derived from an EMBL/GenBank/DDBJ whole genome shotgun (WGS) entry which is preliminary data.</text>
</comment>
<evidence type="ECO:0000256" key="1">
    <source>
        <dbReference type="SAM" id="Phobius"/>
    </source>
</evidence>
<keyword evidence="3" id="KW-1185">Reference proteome</keyword>
<accession>A0AAP2G568</accession>
<evidence type="ECO:0000313" key="3">
    <source>
        <dbReference type="Proteomes" id="UP001319104"/>
    </source>
</evidence>
<dbReference type="EMBL" id="JAHCMY010000004">
    <property type="protein sequence ID" value="MBS9524213.1"/>
    <property type="molecule type" value="Genomic_DNA"/>
</dbReference>
<protein>
    <submittedName>
        <fullName evidence="2">AtpZ/AtpI family protein</fullName>
    </submittedName>
</protein>
<dbReference type="Pfam" id="PF09527">
    <property type="entry name" value="ATPase_gene1"/>
    <property type="match status" value="1"/>
</dbReference>
<name>A0AAP2G568_9BACT</name>
<organism evidence="2 3">
    <name type="scientific">Litoribacter ruber</name>
    <dbReference type="NCBI Taxonomy" id="702568"/>
    <lineage>
        <taxon>Bacteria</taxon>
        <taxon>Pseudomonadati</taxon>
        <taxon>Bacteroidota</taxon>
        <taxon>Cytophagia</taxon>
        <taxon>Cytophagales</taxon>
        <taxon>Cyclobacteriaceae</taxon>
        <taxon>Litoribacter</taxon>
    </lineage>
</organism>
<feature type="transmembrane region" description="Helical" evidence="1">
    <location>
        <begin position="20"/>
        <end position="38"/>
    </location>
</feature>
<evidence type="ECO:0000313" key="2">
    <source>
        <dbReference type="EMBL" id="MBS9524213.1"/>
    </source>
</evidence>
<sequence>MNNPKKNSSSNNVPTYVKYIGLAFQMFGVIGLGVYVGLKVQERSQMKFPIWLLLFVFLSIGVAFYQLFLLIKADEREESRNKKP</sequence>
<keyword evidence="1" id="KW-0472">Membrane</keyword>
<proteinExistence type="predicted"/>
<dbReference type="RefSeq" id="WP_213945077.1">
    <property type="nucleotide sequence ID" value="NZ_JAHBGI010000001.1"/>
</dbReference>
<gene>
    <name evidence="2" type="ORF">KI659_09325</name>
</gene>
<dbReference type="Proteomes" id="UP001319104">
    <property type="component" value="Unassembled WGS sequence"/>
</dbReference>
<keyword evidence="1" id="KW-1133">Transmembrane helix</keyword>